<evidence type="ECO:0000256" key="2">
    <source>
        <dbReference type="ARBA" id="ARBA00023239"/>
    </source>
</evidence>
<dbReference type="STRING" id="1129794.C427_4553"/>
<dbReference type="EMBL" id="CP003837">
    <property type="protein sequence ID" value="AGH46652.1"/>
    <property type="molecule type" value="Genomic_DNA"/>
</dbReference>
<gene>
    <name evidence="4" type="ORF">C427_4553</name>
</gene>
<protein>
    <submittedName>
        <fullName evidence="4">Phosphogluconate dehydratase</fullName>
    </submittedName>
</protein>
<comment type="similarity">
    <text evidence="1">Belongs to the IlvD/Edd family.</text>
</comment>
<dbReference type="GO" id="GO:0004456">
    <property type="term" value="F:phosphogluconate dehydratase activity"/>
    <property type="evidence" value="ECO:0007669"/>
    <property type="project" value="TreeGrafter"/>
</dbReference>
<dbReference type="GO" id="GO:0005829">
    <property type="term" value="C:cytosol"/>
    <property type="evidence" value="ECO:0007669"/>
    <property type="project" value="TreeGrafter"/>
</dbReference>
<proteinExistence type="inferred from homology"/>
<dbReference type="HOGENOM" id="CLU_065780_1_0_6"/>
<dbReference type="eggNOG" id="COG0129">
    <property type="taxonomic scope" value="Bacteria"/>
</dbReference>
<keyword evidence="5" id="KW-1185">Reference proteome</keyword>
<dbReference type="Proteomes" id="UP000011864">
    <property type="component" value="Chromosome"/>
</dbReference>
<name>M4S7L2_9ALTE</name>
<accession>M4S7L2</accession>
<dbReference type="SUPFAM" id="SSF143975">
    <property type="entry name" value="IlvD/EDD N-terminal domain-like"/>
    <property type="match status" value="1"/>
</dbReference>
<evidence type="ECO:0000256" key="1">
    <source>
        <dbReference type="ARBA" id="ARBA00006486"/>
    </source>
</evidence>
<dbReference type="KEGG" id="gps:C427_4553"/>
<keyword evidence="2" id="KW-0456">Lyase</keyword>
<feature type="domain" description="Dihydroxy-acid/6-phosphogluconate dehydratase N-terminal" evidence="3">
    <location>
        <begin position="65"/>
        <end position="126"/>
    </location>
</feature>
<evidence type="ECO:0000313" key="4">
    <source>
        <dbReference type="EMBL" id="AGH46652.1"/>
    </source>
</evidence>
<organism evidence="4 5">
    <name type="scientific">Paraglaciecola psychrophila 170</name>
    <dbReference type="NCBI Taxonomy" id="1129794"/>
    <lineage>
        <taxon>Bacteria</taxon>
        <taxon>Pseudomonadati</taxon>
        <taxon>Pseudomonadota</taxon>
        <taxon>Gammaproteobacteria</taxon>
        <taxon>Alteromonadales</taxon>
        <taxon>Alteromonadaceae</taxon>
        <taxon>Paraglaciecola</taxon>
    </lineage>
</organism>
<dbReference type="PANTHER" id="PTHR43661">
    <property type="entry name" value="D-XYLONATE DEHYDRATASE"/>
    <property type="match status" value="1"/>
</dbReference>
<evidence type="ECO:0000259" key="3">
    <source>
        <dbReference type="Pfam" id="PF00920"/>
    </source>
</evidence>
<dbReference type="Pfam" id="PF00920">
    <property type="entry name" value="ILVD_EDD_N"/>
    <property type="match status" value="1"/>
</dbReference>
<dbReference type="PATRIC" id="fig|1129794.4.peg.4532"/>
<reference evidence="4 5" key="1">
    <citation type="journal article" date="2013" name="Genome Announc.">
        <title>Complete Genome Sequence of Glaciecola psychrophila Strain 170T.</title>
        <authorList>
            <person name="Yin J."/>
            <person name="Chen J."/>
            <person name="Liu G."/>
            <person name="Yu Y."/>
            <person name="Song L."/>
            <person name="Wang X."/>
            <person name="Qu X."/>
        </authorList>
    </citation>
    <scope>NUCLEOTIDE SEQUENCE [LARGE SCALE GENOMIC DNA]</scope>
    <source>
        <strain evidence="4 5">170</strain>
    </source>
</reference>
<dbReference type="InterPro" id="IPR000581">
    <property type="entry name" value="ILV_EDD_N"/>
</dbReference>
<dbReference type="PANTHER" id="PTHR43661:SF1">
    <property type="entry name" value="PHOSPHOGLUCONATE DEHYDRATASE"/>
    <property type="match status" value="1"/>
</dbReference>
<dbReference type="AlphaFoldDB" id="M4S7L2"/>
<dbReference type="InterPro" id="IPR037237">
    <property type="entry name" value="IlvD/EDD_N"/>
</dbReference>
<evidence type="ECO:0000313" key="5">
    <source>
        <dbReference type="Proteomes" id="UP000011864"/>
    </source>
</evidence>
<sequence length="145" mass="15619">MNPVIQEVTDRIIQRSQSTRKSYLEKIESARLHGPHRGVLSCGNLAHGFAACGTEDKTDLRSMTKSNIAIVSSYNDMLSAHQPYEAFPAQLKQAIKDVGSVAQFAGGVPAMCDGVTQGTPGSGFELDESGCYCNVYGCCSFTQYV</sequence>